<dbReference type="Proteomes" id="UP000799423">
    <property type="component" value="Unassembled WGS sequence"/>
</dbReference>
<accession>A0A6A7B5Z4</accession>
<evidence type="ECO:0000313" key="1">
    <source>
        <dbReference type="EMBL" id="KAF2850753.1"/>
    </source>
</evidence>
<gene>
    <name evidence="1" type="ORF">T440DRAFT_507835</name>
</gene>
<reference evidence="1" key="1">
    <citation type="submission" date="2020-01" db="EMBL/GenBank/DDBJ databases">
        <authorList>
            <consortium name="DOE Joint Genome Institute"/>
            <person name="Haridas S."/>
            <person name="Albert R."/>
            <person name="Binder M."/>
            <person name="Bloem J."/>
            <person name="Labutti K."/>
            <person name="Salamov A."/>
            <person name="Andreopoulos B."/>
            <person name="Baker S.E."/>
            <person name="Barry K."/>
            <person name="Bills G."/>
            <person name="Bluhm B.H."/>
            <person name="Cannon C."/>
            <person name="Castanera R."/>
            <person name="Culley D.E."/>
            <person name="Daum C."/>
            <person name="Ezra D."/>
            <person name="Gonzalez J.B."/>
            <person name="Henrissat B."/>
            <person name="Kuo A."/>
            <person name="Liang C."/>
            <person name="Lipzen A."/>
            <person name="Lutzoni F."/>
            <person name="Magnuson J."/>
            <person name="Mondo S."/>
            <person name="Nolan M."/>
            <person name="Ohm R."/>
            <person name="Pangilinan J."/>
            <person name="Park H.-J."/>
            <person name="Ramirez L."/>
            <person name="Alfaro M."/>
            <person name="Sun H."/>
            <person name="Tritt A."/>
            <person name="Yoshinaga Y."/>
            <person name="Zwiers L.-H."/>
            <person name="Turgeon B.G."/>
            <person name="Goodwin S.B."/>
            <person name="Spatafora J.W."/>
            <person name="Crous P.W."/>
            <person name="Grigoriev I.V."/>
        </authorList>
    </citation>
    <scope>NUCLEOTIDE SEQUENCE</scope>
    <source>
        <strain evidence="1">IPT5</strain>
    </source>
</reference>
<dbReference type="AlphaFoldDB" id="A0A6A7B5Z4"/>
<protein>
    <submittedName>
        <fullName evidence="1">Uncharacterized protein</fullName>
    </submittedName>
</protein>
<proteinExistence type="predicted"/>
<dbReference type="EMBL" id="MU006305">
    <property type="protein sequence ID" value="KAF2850753.1"/>
    <property type="molecule type" value="Genomic_DNA"/>
</dbReference>
<evidence type="ECO:0000313" key="2">
    <source>
        <dbReference type="Proteomes" id="UP000799423"/>
    </source>
</evidence>
<organism evidence="1 2">
    <name type="scientific">Plenodomus tracheiphilus IPT5</name>
    <dbReference type="NCBI Taxonomy" id="1408161"/>
    <lineage>
        <taxon>Eukaryota</taxon>
        <taxon>Fungi</taxon>
        <taxon>Dikarya</taxon>
        <taxon>Ascomycota</taxon>
        <taxon>Pezizomycotina</taxon>
        <taxon>Dothideomycetes</taxon>
        <taxon>Pleosporomycetidae</taxon>
        <taxon>Pleosporales</taxon>
        <taxon>Pleosporineae</taxon>
        <taxon>Leptosphaeriaceae</taxon>
        <taxon>Plenodomus</taxon>
    </lineage>
</organism>
<dbReference type="PANTHER" id="PTHR38790:SF4">
    <property type="entry name" value="2EXR DOMAIN-CONTAINING PROTEIN"/>
    <property type="match status" value="1"/>
</dbReference>
<dbReference type="PANTHER" id="PTHR38790">
    <property type="entry name" value="2EXR DOMAIN-CONTAINING PROTEIN-RELATED"/>
    <property type="match status" value="1"/>
</dbReference>
<name>A0A6A7B5Z4_9PLEO</name>
<sequence length="215" mass="24859">MSRQLNNTALSIKTDFEVQPKSSFLSLPGELRNEIYGHVFSGYTARSKDVPFPISQEKVGWIYPADGLSLSRTCRQTYNETRSLPFEKSEFSGKFTDVINQLLHKLSPTCASAITMVRLDFQKNAVIRKLHRQSDGGIVKETRLHVDFRWMLQQLAQFPHIKMVTLELKQTFLLYFLEECEVYRDMAESLTKEQMKKLGRGDVKLEIIFESSTDH</sequence>
<dbReference type="OrthoDB" id="5413827at2759"/>
<keyword evidence="2" id="KW-1185">Reference proteome</keyword>